<evidence type="ECO:0000313" key="4">
    <source>
        <dbReference type="Proteomes" id="UP000203074"/>
    </source>
</evidence>
<dbReference type="EMBL" id="KC821604">
    <property type="protein sequence ID" value="AGO47162.1"/>
    <property type="molecule type" value="Genomic_DNA"/>
</dbReference>
<sequence length="326" mass="36224">MSLIVAPQILGQNSTFAYLFEPLRYSISESSENAQNIYIDVILTEIGTSTTQTFLKYVDYEVVANKAISIDFAKIAQELSDNKTYIYSRVSDITDASNGWKSTLGKYRFTFSIYSNITTTKVNVNRSFLIGNRGFEDFIPTVSNGDILNEFQKYEVDGDNRWIDYPTISIYVSPSGSTKPTIQANIQTQGKHPCGGYLIWKSKFGGWMHWGFDLKSESTNHSYEGNIESEMFESTLPIGGNPYVPVNYTGISSSRSITMKSLGLTSEELLCVNGIQSSPAIYVVKEDLTMELMRLASATIPLDNLSNGGDFTVSLKSISIANQKTL</sequence>
<dbReference type="RefSeq" id="YP_007673465.1">
    <property type="nucleotide sequence ID" value="NC_020842.1"/>
</dbReference>
<dbReference type="KEGG" id="vg:15009982"/>
<keyword evidence="4" id="KW-1185">Reference proteome</keyword>
<evidence type="ECO:0000313" key="2">
    <source>
        <dbReference type="EMBL" id="AGO47162.1"/>
    </source>
</evidence>
<dbReference type="GeneID" id="15009982"/>
<accession>M4SKB3</accession>
<evidence type="ECO:0000313" key="3">
    <source>
        <dbReference type="Proteomes" id="UP000014729"/>
    </source>
</evidence>
<reference evidence="2 3" key="2">
    <citation type="journal article" date="2013" name="Proc. Natl. Acad. Sci. U.S.A.">
        <title>Twelve previously unknown phage genera are ubiquitous in global oceans.</title>
        <authorList>
            <person name="Holmfeldt K."/>
            <person name="Solonenko N."/>
            <person name="Shah M."/>
            <person name="Corrier K."/>
            <person name="Riemann L."/>
            <person name="Verberkmoes N.C."/>
            <person name="Sullivan M.B."/>
        </authorList>
    </citation>
    <scope>NUCLEOTIDE SEQUENCE [LARGE SCALE GENOMIC DNA]</scope>
    <source>
        <strain evidence="2">PhiST</strain>
    </source>
</reference>
<dbReference type="Proteomes" id="UP000014729">
    <property type="component" value="Segment"/>
</dbReference>
<dbReference type="Proteomes" id="UP000203074">
    <property type="component" value="Segment"/>
</dbReference>
<name>M4SKB3_9CAUD</name>
<evidence type="ECO:0000313" key="1">
    <source>
        <dbReference type="EMBL" id="AGH56782.1"/>
    </source>
</evidence>
<proteinExistence type="predicted"/>
<reference evidence="1 4" key="1">
    <citation type="submission" date="2010-11" db="EMBL/GenBank/DDBJ databases">
        <title>The Genome Sequence of Cellulophaga phage phiST.</title>
        <authorList>
            <consortium name="The Broad Institute Genome Sequencing Platform"/>
            <person name="Henn M.R."/>
            <person name="Reimann L."/>
            <person name="Holmfelt K."/>
            <person name="Levin J."/>
            <person name="Malboeuf C."/>
            <person name="Casali M."/>
            <person name="Russ C."/>
            <person name="Lennon N."/>
            <person name="Chapman S.B."/>
            <person name="Erlich R."/>
            <person name="Young S.K."/>
            <person name="Yandava C."/>
            <person name="Zeng Q."/>
            <person name="Alvarado L."/>
            <person name="Anderson S."/>
            <person name="Berlin A."/>
            <person name="Chen Z."/>
            <person name="Freedman E."/>
            <person name="Gellesch M."/>
            <person name="Goldberg J."/>
            <person name="Green L."/>
            <person name="Griggs A."/>
            <person name="Gujja S."/>
            <person name="Heilman E.R."/>
            <person name="Heiman D."/>
            <person name="Hollinger A."/>
            <person name="Howarth C."/>
            <person name="Larson L."/>
            <person name="Mehta T."/>
            <person name="Pearson M."/>
            <person name="Roberts A."/>
            <person name="Ryan E."/>
            <person name="Saif S."/>
            <person name="Shea T."/>
            <person name="Shenoy N."/>
            <person name="Sisk P."/>
            <person name="Stolte C."/>
            <person name="Sykes S."/>
            <person name="White J."/>
            <person name="Haas B."/>
            <person name="Nusbaum C."/>
            <person name="Birren B."/>
        </authorList>
    </citation>
    <scope>NUCLEOTIDE SEQUENCE [LARGE SCALE GENOMIC DNA]</scope>
    <source>
        <strain evidence="4">phiST</strain>
        <strain evidence="1">PhiST</strain>
    </source>
</reference>
<reference evidence="3" key="3">
    <citation type="submission" date="2013-03" db="EMBL/GenBank/DDBJ databases">
        <title>The Cellulophaga phages: a novel, diverse, and globally ubiquitous model system.</title>
        <authorList>
            <person name="Holmfeldt K."/>
            <person name="Solonenko N."/>
            <person name="Shah M."/>
            <person name="Corrier K."/>
            <person name="Riemann L."/>
            <person name="VerBerkmoes N.C."/>
            <person name="Sullivan M.B."/>
        </authorList>
    </citation>
    <scope>NUCLEOTIDE SEQUENCE [LARGE SCALE GENOMIC DNA]</scope>
</reference>
<dbReference type="EMBL" id="HQ634192">
    <property type="protein sequence ID" value="AGH56782.1"/>
    <property type="molecule type" value="Genomic_DNA"/>
</dbReference>
<protein>
    <submittedName>
        <fullName evidence="2">Structural protein</fullName>
    </submittedName>
</protein>
<organism evidence="1 4">
    <name type="scientific">Cellulophaga phage phiST</name>
    <dbReference type="NCBI Taxonomy" id="756282"/>
    <lineage>
        <taxon>Viruses</taxon>
        <taxon>Duplodnaviria</taxon>
        <taxon>Heunggongvirae</taxon>
        <taxon>Uroviricota</taxon>
        <taxon>Caudoviricetes</taxon>
        <taxon>Cbastvirus</taxon>
        <taxon>Cbastvirus ST</taxon>
    </lineage>
</organism>
<gene>
    <name evidence="1" type="ORF">CGPG_00084</name>
    <name evidence="2" type="ORF">PhiST_gp023</name>
</gene>